<dbReference type="Proteomes" id="UP001412067">
    <property type="component" value="Unassembled WGS sequence"/>
</dbReference>
<organism evidence="1 2">
    <name type="scientific">Platanthera guangdongensis</name>
    <dbReference type="NCBI Taxonomy" id="2320717"/>
    <lineage>
        <taxon>Eukaryota</taxon>
        <taxon>Viridiplantae</taxon>
        <taxon>Streptophyta</taxon>
        <taxon>Embryophyta</taxon>
        <taxon>Tracheophyta</taxon>
        <taxon>Spermatophyta</taxon>
        <taxon>Magnoliopsida</taxon>
        <taxon>Liliopsida</taxon>
        <taxon>Asparagales</taxon>
        <taxon>Orchidaceae</taxon>
        <taxon>Orchidoideae</taxon>
        <taxon>Orchideae</taxon>
        <taxon>Orchidinae</taxon>
        <taxon>Platanthera</taxon>
    </lineage>
</organism>
<proteinExistence type="predicted"/>
<keyword evidence="2" id="KW-1185">Reference proteome</keyword>
<evidence type="ECO:0000313" key="1">
    <source>
        <dbReference type="EMBL" id="KAK8937546.1"/>
    </source>
</evidence>
<gene>
    <name evidence="1" type="ORF">KSP40_PGU022255</name>
</gene>
<accession>A0ABR2LBP5</accession>
<dbReference type="PANTHER" id="PTHR47694:SF1">
    <property type="entry name" value="PLANT UBX DOMAIN-CONTAINING PROTEIN 2"/>
    <property type="match status" value="1"/>
</dbReference>
<reference evidence="1 2" key="1">
    <citation type="journal article" date="2022" name="Nat. Plants">
        <title>Genomes of leafy and leafless Platanthera orchids illuminate the evolution of mycoheterotrophy.</title>
        <authorList>
            <person name="Li M.H."/>
            <person name="Liu K.W."/>
            <person name="Li Z."/>
            <person name="Lu H.C."/>
            <person name="Ye Q.L."/>
            <person name="Zhang D."/>
            <person name="Wang J.Y."/>
            <person name="Li Y.F."/>
            <person name="Zhong Z.M."/>
            <person name="Liu X."/>
            <person name="Yu X."/>
            <person name="Liu D.K."/>
            <person name="Tu X.D."/>
            <person name="Liu B."/>
            <person name="Hao Y."/>
            <person name="Liao X.Y."/>
            <person name="Jiang Y.T."/>
            <person name="Sun W.H."/>
            <person name="Chen J."/>
            <person name="Chen Y.Q."/>
            <person name="Ai Y."/>
            <person name="Zhai J.W."/>
            <person name="Wu S.S."/>
            <person name="Zhou Z."/>
            <person name="Hsiao Y.Y."/>
            <person name="Wu W.L."/>
            <person name="Chen Y.Y."/>
            <person name="Lin Y.F."/>
            <person name="Hsu J.L."/>
            <person name="Li C.Y."/>
            <person name="Wang Z.W."/>
            <person name="Zhao X."/>
            <person name="Zhong W.Y."/>
            <person name="Ma X.K."/>
            <person name="Ma L."/>
            <person name="Huang J."/>
            <person name="Chen G.Z."/>
            <person name="Huang M.Z."/>
            <person name="Huang L."/>
            <person name="Peng D.H."/>
            <person name="Luo Y.B."/>
            <person name="Zou S.Q."/>
            <person name="Chen S.P."/>
            <person name="Lan S."/>
            <person name="Tsai W.C."/>
            <person name="Van de Peer Y."/>
            <person name="Liu Z.J."/>
        </authorList>
    </citation>
    <scope>NUCLEOTIDE SEQUENCE [LARGE SCALE GENOMIC DNA]</scope>
    <source>
        <strain evidence="1">Lor288</strain>
    </source>
</reference>
<sequence>MRSLDNLCGARACECSHTRANRFRCLPSSLLCTPRPYYFLRGPPRRYLPADFTPENSSIALLSCSPQLPLSILLLPNSRLQPPGLLPSSSTARSMIEGQMGDHSSLTKIRKSILPLLQPAFVSSSLKEANLEFELLSPAAPRVQTIPRFPGADGRTPTLEEENLVPSALVKFKPVETDSVAFTGLADEILERIEPLTGAATVL</sequence>
<evidence type="ECO:0000313" key="2">
    <source>
        <dbReference type="Proteomes" id="UP001412067"/>
    </source>
</evidence>
<protein>
    <submittedName>
        <fullName evidence="1">Uncharacterized protein</fullName>
    </submittedName>
</protein>
<name>A0ABR2LBP5_9ASPA</name>
<comment type="caution">
    <text evidence="1">The sequence shown here is derived from an EMBL/GenBank/DDBJ whole genome shotgun (WGS) entry which is preliminary data.</text>
</comment>
<dbReference type="EMBL" id="JBBWWR010000021">
    <property type="protein sequence ID" value="KAK8937546.1"/>
    <property type="molecule type" value="Genomic_DNA"/>
</dbReference>
<dbReference type="PANTHER" id="PTHR47694">
    <property type="entry name" value="PLANT UBX DOMAIN-CONTAINING PROTEIN 2"/>
    <property type="match status" value="1"/>
</dbReference>